<sequence>MTENTVNLLGLNAQVSSSSLAPKVKKSNASTGGGESYTLTVTAETWRFYAYLAFWSMCLFAITLTKLIVAPILAKGPTDGSSCGPYNRNDPDFGVFYGKGFDITTQSHLVQLFGFGNICTNWDYTPSRELTSIVYPLFEYSLLVYLVFDFMATALAYKRGELEPWFWKLSKVLFPLNILLCSQFRQIFVNIAYENVRGHTAGFLGLQIALIIVALQNVWFIYDTNTAYKQLGSTDEARLKNTRMLALAYIIGDLIICSFKITATIYVVSEGHGAPWTLKPSFLPGKCVGQVVDIIWMIFNALIPLFVSNFRSKNEVPLKIVISQDAAPYIEATAAGENAPLTGGTA</sequence>
<keyword evidence="3" id="KW-1185">Reference proteome</keyword>
<proteinExistence type="predicted"/>
<feature type="transmembrane region" description="Helical" evidence="1">
    <location>
        <begin position="169"/>
        <end position="188"/>
    </location>
</feature>
<dbReference type="EMBL" id="BLLK01000038">
    <property type="protein sequence ID" value="GFH49877.1"/>
    <property type="molecule type" value="Genomic_DNA"/>
</dbReference>
<evidence type="ECO:0000313" key="3">
    <source>
        <dbReference type="Proteomes" id="UP001054902"/>
    </source>
</evidence>
<dbReference type="Proteomes" id="UP001054902">
    <property type="component" value="Unassembled WGS sequence"/>
</dbReference>
<feature type="transmembrane region" description="Helical" evidence="1">
    <location>
        <begin position="288"/>
        <end position="307"/>
    </location>
</feature>
<accession>A0AAD3H435</accession>
<evidence type="ECO:0000256" key="1">
    <source>
        <dbReference type="SAM" id="Phobius"/>
    </source>
</evidence>
<feature type="transmembrane region" description="Helical" evidence="1">
    <location>
        <begin position="200"/>
        <end position="222"/>
    </location>
</feature>
<comment type="caution">
    <text evidence="2">The sequence shown here is derived from an EMBL/GenBank/DDBJ whole genome shotgun (WGS) entry which is preliminary data.</text>
</comment>
<feature type="transmembrane region" description="Helical" evidence="1">
    <location>
        <begin position="133"/>
        <end position="157"/>
    </location>
</feature>
<reference evidence="2 3" key="1">
    <citation type="journal article" date="2021" name="Sci. Rep.">
        <title>The genome of the diatom Chaetoceros tenuissimus carries an ancient integrated fragment of an extant virus.</title>
        <authorList>
            <person name="Hongo Y."/>
            <person name="Kimura K."/>
            <person name="Takaki Y."/>
            <person name="Yoshida Y."/>
            <person name="Baba S."/>
            <person name="Kobayashi G."/>
            <person name="Nagasaki K."/>
            <person name="Hano T."/>
            <person name="Tomaru Y."/>
        </authorList>
    </citation>
    <scope>NUCLEOTIDE SEQUENCE [LARGE SCALE GENOMIC DNA]</scope>
    <source>
        <strain evidence="2 3">NIES-3715</strain>
    </source>
</reference>
<feature type="transmembrane region" description="Helical" evidence="1">
    <location>
        <begin position="243"/>
        <end position="268"/>
    </location>
</feature>
<protein>
    <submittedName>
        <fullName evidence="2">Uncharacterized protein</fullName>
    </submittedName>
</protein>
<gene>
    <name evidence="2" type="ORF">CTEN210_06354</name>
</gene>
<organism evidence="2 3">
    <name type="scientific">Chaetoceros tenuissimus</name>
    <dbReference type="NCBI Taxonomy" id="426638"/>
    <lineage>
        <taxon>Eukaryota</taxon>
        <taxon>Sar</taxon>
        <taxon>Stramenopiles</taxon>
        <taxon>Ochrophyta</taxon>
        <taxon>Bacillariophyta</taxon>
        <taxon>Coscinodiscophyceae</taxon>
        <taxon>Chaetocerotophycidae</taxon>
        <taxon>Chaetocerotales</taxon>
        <taxon>Chaetocerotaceae</taxon>
        <taxon>Chaetoceros</taxon>
    </lineage>
</organism>
<dbReference type="AlphaFoldDB" id="A0AAD3H435"/>
<keyword evidence="1" id="KW-0812">Transmembrane</keyword>
<evidence type="ECO:0000313" key="2">
    <source>
        <dbReference type="EMBL" id="GFH49877.1"/>
    </source>
</evidence>
<feature type="transmembrane region" description="Helical" evidence="1">
    <location>
        <begin position="48"/>
        <end position="69"/>
    </location>
</feature>
<keyword evidence="1" id="KW-1133">Transmembrane helix</keyword>
<name>A0AAD3H435_9STRA</name>
<keyword evidence="1" id="KW-0472">Membrane</keyword>